<feature type="binding site" description="axial binding residue" evidence="11">
    <location>
        <position position="447"/>
    </location>
    <ligand>
        <name>heme</name>
        <dbReference type="ChEBI" id="CHEBI:30413"/>
    </ligand>
    <ligandPart>
        <name>Fe</name>
        <dbReference type="ChEBI" id="CHEBI:18248"/>
    </ligandPart>
</feature>
<dbReference type="GO" id="GO:0020037">
    <property type="term" value="F:heme binding"/>
    <property type="evidence" value="ECO:0007669"/>
    <property type="project" value="InterPro"/>
</dbReference>
<evidence type="ECO:0000256" key="2">
    <source>
        <dbReference type="ARBA" id="ARBA00004167"/>
    </source>
</evidence>
<evidence type="ECO:0000256" key="1">
    <source>
        <dbReference type="ARBA" id="ARBA00001971"/>
    </source>
</evidence>
<dbReference type="InterPro" id="IPR001128">
    <property type="entry name" value="Cyt_P450"/>
</dbReference>
<evidence type="ECO:0000256" key="9">
    <source>
        <dbReference type="ARBA" id="ARBA00023004"/>
    </source>
</evidence>
<keyword evidence="9 11" id="KW-0408">Iron</keyword>
<dbReference type="OrthoDB" id="2789670at2759"/>
<keyword evidence="12" id="KW-0503">Monooxygenase</keyword>
<dbReference type="PRINTS" id="PR00385">
    <property type="entry name" value="P450"/>
</dbReference>
<evidence type="ECO:0000256" key="3">
    <source>
        <dbReference type="ARBA" id="ARBA00010617"/>
    </source>
</evidence>
<dbReference type="Pfam" id="PF00067">
    <property type="entry name" value="p450"/>
    <property type="match status" value="1"/>
</dbReference>
<dbReference type="PRINTS" id="PR00463">
    <property type="entry name" value="EP450I"/>
</dbReference>
<dbReference type="SUPFAM" id="SSF48264">
    <property type="entry name" value="Cytochrome P450"/>
    <property type="match status" value="1"/>
</dbReference>
<evidence type="ECO:0000313" key="13">
    <source>
        <dbReference type="EMBL" id="PIA30157.1"/>
    </source>
</evidence>
<dbReference type="FunFam" id="1.10.630.10:FF:000097">
    <property type="entry name" value="Cytochrome P-450 19"/>
    <property type="match status" value="1"/>
</dbReference>
<dbReference type="InterPro" id="IPR017972">
    <property type="entry name" value="Cyt_P450_CS"/>
</dbReference>
<comment type="subcellular location">
    <subcellularLocation>
        <location evidence="2">Membrane</location>
        <topology evidence="2">Single-pass membrane protein</topology>
    </subcellularLocation>
</comment>
<keyword evidence="6 11" id="KW-0479">Metal-binding</keyword>
<evidence type="ECO:0000256" key="8">
    <source>
        <dbReference type="ARBA" id="ARBA00023002"/>
    </source>
</evidence>
<evidence type="ECO:0000256" key="6">
    <source>
        <dbReference type="ARBA" id="ARBA00022723"/>
    </source>
</evidence>
<dbReference type="GO" id="GO:0016020">
    <property type="term" value="C:membrane"/>
    <property type="evidence" value="ECO:0007669"/>
    <property type="project" value="UniProtKB-SubCell"/>
</dbReference>
<dbReference type="InterPro" id="IPR002401">
    <property type="entry name" value="Cyt_P450_E_grp-I"/>
</dbReference>
<evidence type="ECO:0000313" key="14">
    <source>
        <dbReference type="Proteomes" id="UP000230069"/>
    </source>
</evidence>
<reference evidence="13 14" key="1">
    <citation type="submission" date="2017-09" db="EMBL/GenBank/DDBJ databases">
        <title>WGS assembly of Aquilegia coerulea Goldsmith.</title>
        <authorList>
            <person name="Hodges S."/>
            <person name="Kramer E."/>
            <person name="Nordborg M."/>
            <person name="Tomkins J."/>
            <person name="Borevitz J."/>
            <person name="Derieg N."/>
            <person name="Yan J."/>
            <person name="Mihaltcheva S."/>
            <person name="Hayes R.D."/>
            <person name="Rokhsar D."/>
        </authorList>
    </citation>
    <scope>NUCLEOTIDE SEQUENCE [LARGE SCALE GENOMIC DNA]</scope>
    <source>
        <strain evidence="14">cv. Goldsmith</strain>
    </source>
</reference>
<dbReference type="STRING" id="218851.A0A2G5CH46"/>
<comment type="similarity">
    <text evidence="3 12">Belongs to the cytochrome P450 family.</text>
</comment>
<dbReference type="Gene3D" id="1.10.630.10">
    <property type="entry name" value="Cytochrome P450"/>
    <property type="match status" value="1"/>
</dbReference>
<keyword evidence="14" id="KW-1185">Reference proteome</keyword>
<comment type="cofactor">
    <cofactor evidence="1 11">
        <name>heme</name>
        <dbReference type="ChEBI" id="CHEBI:30413"/>
    </cofactor>
</comment>
<proteinExistence type="inferred from homology"/>
<dbReference type="GO" id="GO:0044550">
    <property type="term" value="P:secondary metabolite biosynthetic process"/>
    <property type="evidence" value="ECO:0007669"/>
    <property type="project" value="UniProtKB-ARBA"/>
</dbReference>
<keyword evidence="8 12" id="KW-0560">Oxidoreductase</keyword>
<dbReference type="AlphaFoldDB" id="A0A2G5CH46"/>
<evidence type="ECO:0000256" key="11">
    <source>
        <dbReference type="PIRSR" id="PIRSR602401-1"/>
    </source>
</evidence>
<protein>
    <recommendedName>
        <fullName evidence="15">Flavonoid 3'-monooxygenase-like</fullName>
    </recommendedName>
</protein>
<name>A0A2G5CH46_AQUCA</name>
<evidence type="ECO:0008006" key="15">
    <source>
        <dbReference type="Google" id="ProtNLM"/>
    </source>
</evidence>
<keyword evidence="10" id="KW-0472">Membrane</keyword>
<keyword evidence="7" id="KW-1133">Transmembrane helix</keyword>
<dbReference type="Proteomes" id="UP000230069">
    <property type="component" value="Unassembled WGS sequence"/>
</dbReference>
<dbReference type="GO" id="GO:0004497">
    <property type="term" value="F:monooxygenase activity"/>
    <property type="evidence" value="ECO:0007669"/>
    <property type="project" value="UniProtKB-KW"/>
</dbReference>
<dbReference type="InterPro" id="IPR036396">
    <property type="entry name" value="Cyt_P450_sf"/>
</dbReference>
<organism evidence="13 14">
    <name type="scientific">Aquilegia coerulea</name>
    <name type="common">Rocky mountain columbine</name>
    <dbReference type="NCBI Taxonomy" id="218851"/>
    <lineage>
        <taxon>Eukaryota</taxon>
        <taxon>Viridiplantae</taxon>
        <taxon>Streptophyta</taxon>
        <taxon>Embryophyta</taxon>
        <taxon>Tracheophyta</taxon>
        <taxon>Spermatophyta</taxon>
        <taxon>Magnoliopsida</taxon>
        <taxon>Ranunculales</taxon>
        <taxon>Ranunculaceae</taxon>
        <taxon>Thalictroideae</taxon>
        <taxon>Aquilegia</taxon>
    </lineage>
</organism>
<evidence type="ECO:0000256" key="4">
    <source>
        <dbReference type="ARBA" id="ARBA00022617"/>
    </source>
</evidence>
<dbReference type="InParanoid" id="A0A2G5CH46"/>
<gene>
    <name evidence="13" type="ORF">AQUCO_05700097v1</name>
</gene>
<dbReference type="PANTHER" id="PTHR47944:SF5">
    <property type="entry name" value="CYTOCHROME P450 71A1-LIKE"/>
    <property type="match status" value="1"/>
</dbReference>
<evidence type="ECO:0000256" key="7">
    <source>
        <dbReference type="ARBA" id="ARBA00022989"/>
    </source>
</evidence>
<dbReference type="PANTHER" id="PTHR47944">
    <property type="entry name" value="CYTOCHROME P450 98A9"/>
    <property type="match status" value="1"/>
</dbReference>
<sequence>MESSSLVVLTLAFLAAIVFITKKIRNPKKKTPPGPKPWPIVGNLLQLGTLPHMALHEFAKKYGELMQLKYGSRTVLVATSPKMAETFLKTYDSVFASRPPLASGKYTGYNFQDMTWAPYGPHWRKARKIYLTELFTPKRLDSFEYIRVEERRTFLSGIYAQRGKPVVIKNHIRRYTLSSISRVVLSDKFFSDHKTDTSLVSISEFHEMIDEWMVLNGVLNIGDWIPWLQFFDLQGYVKRMKILNDKFEVFHNYVIADHMKRKNLAGKNFVPKDMVDVLLQFAEDDTDPEVKLTIEAVKALVHDLMPGGTDTSGVTMEWAIHELLIHPRVLAKLREEIDRVTGGERWVQEDDYPEMPYLEAIIKETLRLHPLSPLLAPHFALEDCNVAGYDIAKETVVLINTWSIGRHPDHWDDPYEFKPERFLQGKEIGMTGQDFSLLPFGSGRRKCPGYSLGLRLVRTTVANVFHGFNWKFPEGTKAEDICMVERYGLTTCPEVPATVIPEPRLPIHLYK</sequence>
<evidence type="ECO:0000256" key="10">
    <source>
        <dbReference type="ARBA" id="ARBA00023136"/>
    </source>
</evidence>
<dbReference type="CDD" id="cd20618">
    <property type="entry name" value="CYP71_clan"/>
    <property type="match status" value="1"/>
</dbReference>
<dbReference type="GO" id="GO:0005506">
    <property type="term" value="F:iron ion binding"/>
    <property type="evidence" value="ECO:0007669"/>
    <property type="project" value="InterPro"/>
</dbReference>
<keyword evidence="4 11" id="KW-0349">Heme</keyword>
<evidence type="ECO:0000256" key="12">
    <source>
        <dbReference type="RuleBase" id="RU000461"/>
    </source>
</evidence>
<dbReference type="EMBL" id="KZ305074">
    <property type="protein sequence ID" value="PIA30157.1"/>
    <property type="molecule type" value="Genomic_DNA"/>
</dbReference>
<accession>A0A2G5CH46</accession>
<evidence type="ECO:0000256" key="5">
    <source>
        <dbReference type="ARBA" id="ARBA00022692"/>
    </source>
</evidence>
<keyword evidence="5" id="KW-0812">Transmembrane</keyword>
<dbReference type="PROSITE" id="PS00086">
    <property type="entry name" value="CYTOCHROME_P450"/>
    <property type="match status" value="1"/>
</dbReference>
<dbReference type="GO" id="GO:0016705">
    <property type="term" value="F:oxidoreductase activity, acting on paired donors, with incorporation or reduction of molecular oxygen"/>
    <property type="evidence" value="ECO:0007669"/>
    <property type="project" value="InterPro"/>
</dbReference>